<gene>
    <name evidence="1" type="ORF">LCGC14_3052630</name>
</gene>
<dbReference type="EMBL" id="LAZR01064389">
    <property type="protein sequence ID" value="KKK57619.1"/>
    <property type="molecule type" value="Genomic_DNA"/>
</dbReference>
<evidence type="ECO:0000313" key="1">
    <source>
        <dbReference type="EMBL" id="KKK57619.1"/>
    </source>
</evidence>
<reference evidence="1" key="1">
    <citation type="journal article" date="2015" name="Nature">
        <title>Complex archaea that bridge the gap between prokaryotes and eukaryotes.</title>
        <authorList>
            <person name="Spang A."/>
            <person name="Saw J.H."/>
            <person name="Jorgensen S.L."/>
            <person name="Zaremba-Niedzwiedzka K."/>
            <person name="Martijn J."/>
            <person name="Lind A.E."/>
            <person name="van Eijk R."/>
            <person name="Schleper C."/>
            <person name="Guy L."/>
            <person name="Ettema T.J."/>
        </authorList>
    </citation>
    <scope>NUCLEOTIDE SEQUENCE</scope>
</reference>
<proteinExistence type="predicted"/>
<dbReference type="AlphaFoldDB" id="A0A0F8YU43"/>
<sequence>MDKRKELDLIARTAKELEKIFQAAVDKAVEEHVRAGRI</sequence>
<protein>
    <submittedName>
        <fullName evidence="1">Uncharacterized protein</fullName>
    </submittedName>
</protein>
<name>A0A0F8YU43_9ZZZZ</name>
<comment type="caution">
    <text evidence="1">The sequence shown here is derived from an EMBL/GenBank/DDBJ whole genome shotgun (WGS) entry which is preliminary data.</text>
</comment>
<accession>A0A0F8YU43</accession>
<organism evidence="1">
    <name type="scientific">marine sediment metagenome</name>
    <dbReference type="NCBI Taxonomy" id="412755"/>
    <lineage>
        <taxon>unclassified sequences</taxon>
        <taxon>metagenomes</taxon>
        <taxon>ecological metagenomes</taxon>
    </lineage>
</organism>